<comment type="subcellular location">
    <subcellularLocation>
        <location evidence="1">Secreted</location>
    </subcellularLocation>
</comment>
<protein>
    <recommendedName>
        <fullName evidence="7">VWFD domain-containing protein</fullName>
    </recommendedName>
</protein>
<feature type="domain" description="VWFD" evidence="7">
    <location>
        <begin position="18"/>
        <end position="248"/>
    </location>
</feature>
<feature type="chain" id="PRO_5032769621" description="VWFD domain-containing protein" evidence="6">
    <location>
        <begin position="17"/>
        <end position="715"/>
    </location>
</feature>
<keyword evidence="5" id="KW-0325">Glycoprotein</keyword>
<dbReference type="InterPro" id="IPR025155">
    <property type="entry name" value="WxxW_domain"/>
</dbReference>
<feature type="signal peptide" evidence="6">
    <location>
        <begin position="1"/>
        <end position="16"/>
    </location>
</feature>
<name>A0A814GMD9_9BILA</name>
<dbReference type="AlphaFoldDB" id="A0A814GMD9"/>
<proteinExistence type="predicted"/>
<evidence type="ECO:0000256" key="5">
    <source>
        <dbReference type="ARBA" id="ARBA00023180"/>
    </source>
</evidence>
<keyword evidence="9" id="KW-1185">Reference proteome</keyword>
<organism evidence="8 9">
    <name type="scientific">Brachionus calyciflorus</name>
    <dbReference type="NCBI Taxonomy" id="104777"/>
    <lineage>
        <taxon>Eukaryota</taxon>
        <taxon>Metazoa</taxon>
        <taxon>Spiralia</taxon>
        <taxon>Gnathifera</taxon>
        <taxon>Rotifera</taxon>
        <taxon>Eurotatoria</taxon>
        <taxon>Monogononta</taxon>
        <taxon>Pseudotrocha</taxon>
        <taxon>Ploima</taxon>
        <taxon>Brachionidae</taxon>
        <taxon>Brachionus</taxon>
    </lineage>
</organism>
<sequence>MLSLLFVFFSISVVKGKPECYSHDDPHMKTFDGQYFEFQYSGDHYIMYDDFKDTRVTASYQKCNSVATCNCGVYLKKKSKVLFLDFCNDQKPITQSMQLYVAYAQNGRSVVKQVPPCVVISPTNENNPTTWNSINTFMEDFKCAKIQGGSYYDTYVLRTNEKNFEESVKVKFQVSFKSMPVMRIEPSASSFKNTGGICGLWDNSLEKEHFVLDKAGAIEFTKDITKIRDFWRLQSKYNKKNVIEKRCPECFLMAERSFYCPCDEFNLFDESNFDAENLLRDSYCKIPMYECLAKYFDFKPPEVVNPTTISPQGTTNAPTTLAPLTFEQSIELCFNSFFKNPSIAEFLGKCIDIGENIDLCAKDIFNTGELSFIEMHIDLAIDNIINNIISLSENCSMDISNSLCPNSCSNNGVCTLDQTCLTSDEIKGDCVTPIRCNCKNLFGGKDCSLDMSKQPNLALEKQCCDLRDGCESIRSFAENYSTQNTIYVKLEITETVDDEDHVIQEFTTASVLNKNTLLINLDKLKETNLYQNIHGEPTELVSSESLALVKIYINYDNKTFDEFKTLRLFDSKCRTCSQGLVTLVQDKCEIEGKCYDSNEPDMEKENYCNPSISAITWTPYDPICNNKNRWTEWFNLGNPRTNDGDYEFYKILPSGCKNASHVQIETIDGVDYTLTGQTVHLDESFGFMCINILNPGGCFDYRFRKCCPKNGNFNL</sequence>
<evidence type="ECO:0000256" key="4">
    <source>
        <dbReference type="ARBA" id="ARBA00023157"/>
    </source>
</evidence>
<dbReference type="PANTHER" id="PTHR14949">
    <property type="entry name" value="EGF-LIKE-DOMAIN, MULTIPLE 7, 8"/>
    <property type="match status" value="1"/>
</dbReference>
<keyword evidence="4" id="KW-1015">Disulfide bond</keyword>
<evidence type="ECO:0000256" key="2">
    <source>
        <dbReference type="ARBA" id="ARBA00022525"/>
    </source>
</evidence>
<dbReference type="PROSITE" id="PS51233">
    <property type="entry name" value="VWFD"/>
    <property type="match status" value="1"/>
</dbReference>
<evidence type="ECO:0000259" key="7">
    <source>
        <dbReference type="PROSITE" id="PS51233"/>
    </source>
</evidence>
<dbReference type="GO" id="GO:0005102">
    <property type="term" value="F:signaling receptor binding"/>
    <property type="evidence" value="ECO:0007669"/>
    <property type="project" value="TreeGrafter"/>
</dbReference>
<keyword evidence="2" id="KW-0964">Secreted</keyword>
<gene>
    <name evidence="8" type="ORF">OXX778_LOCUS16270</name>
</gene>
<keyword evidence="3 6" id="KW-0732">Signal</keyword>
<dbReference type="Pfam" id="PF13330">
    <property type="entry name" value="Mucin2_WxxW"/>
    <property type="match status" value="1"/>
</dbReference>
<dbReference type="InterPro" id="IPR001846">
    <property type="entry name" value="VWF_type-D"/>
</dbReference>
<dbReference type="GO" id="GO:0009986">
    <property type="term" value="C:cell surface"/>
    <property type="evidence" value="ECO:0007669"/>
    <property type="project" value="TreeGrafter"/>
</dbReference>
<dbReference type="Proteomes" id="UP000663879">
    <property type="component" value="Unassembled WGS sequence"/>
</dbReference>
<evidence type="ECO:0000256" key="1">
    <source>
        <dbReference type="ARBA" id="ARBA00004613"/>
    </source>
</evidence>
<accession>A0A814GMD9</accession>
<evidence type="ECO:0000313" key="9">
    <source>
        <dbReference type="Proteomes" id="UP000663879"/>
    </source>
</evidence>
<dbReference type="OrthoDB" id="6049857at2759"/>
<evidence type="ECO:0000313" key="8">
    <source>
        <dbReference type="EMBL" id="CAF0998310.1"/>
    </source>
</evidence>
<evidence type="ECO:0000256" key="3">
    <source>
        <dbReference type="ARBA" id="ARBA00022729"/>
    </source>
</evidence>
<evidence type="ECO:0000256" key="6">
    <source>
        <dbReference type="SAM" id="SignalP"/>
    </source>
</evidence>
<dbReference type="GO" id="GO:0005576">
    <property type="term" value="C:extracellular region"/>
    <property type="evidence" value="ECO:0007669"/>
    <property type="project" value="UniProtKB-SubCell"/>
</dbReference>
<dbReference type="EMBL" id="CAJNOC010003800">
    <property type="protein sequence ID" value="CAF0998310.1"/>
    <property type="molecule type" value="Genomic_DNA"/>
</dbReference>
<dbReference type="InterPro" id="IPR050969">
    <property type="entry name" value="Dev_Signal_Modulators"/>
</dbReference>
<dbReference type="PANTHER" id="PTHR14949:SF56">
    <property type="entry name" value="EGF-LIKE-DOMAIN, MULTIPLE 7"/>
    <property type="match status" value="1"/>
</dbReference>
<comment type="caution">
    <text evidence="8">The sequence shown here is derived from an EMBL/GenBank/DDBJ whole genome shotgun (WGS) entry which is preliminary data.</text>
</comment>
<reference evidence="8" key="1">
    <citation type="submission" date="2021-02" db="EMBL/GenBank/DDBJ databases">
        <authorList>
            <person name="Nowell W R."/>
        </authorList>
    </citation>
    <scope>NUCLEOTIDE SEQUENCE</scope>
    <source>
        <strain evidence="8">Ploen Becks lab</strain>
    </source>
</reference>